<dbReference type="EMBL" id="AGNL01004057">
    <property type="protein sequence ID" value="EJK73975.1"/>
    <property type="molecule type" value="Genomic_DNA"/>
</dbReference>
<proteinExistence type="predicted"/>
<evidence type="ECO:0000313" key="3">
    <source>
        <dbReference type="EMBL" id="EJK73975.1"/>
    </source>
</evidence>
<comment type="caution">
    <text evidence="3">The sequence shown here is derived from an EMBL/GenBank/DDBJ whole genome shotgun (WGS) entry which is preliminary data.</text>
</comment>
<reference evidence="3 4" key="1">
    <citation type="journal article" date="2012" name="Genome Biol.">
        <title>Genome and low-iron response of an oceanic diatom adapted to chronic iron limitation.</title>
        <authorList>
            <person name="Lommer M."/>
            <person name="Specht M."/>
            <person name="Roy A.S."/>
            <person name="Kraemer L."/>
            <person name="Andreson R."/>
            <person name="Gutowska M.A."/>
            <person name="Wolf J."/>
            <person name="Bergner S.V."/>
            <person name="Schilhabel M.B."/>
            <person name="Klostermeier U.C."/>
            <person name="Beiko R.G."/>
            <person name="Rosenstiel P."/>
            <person name="Hippler M."/>
            <person name="Laroche J."/>
        </authorList>
    </citation>
    <scope>NUCLEOTIDE SEQUENCE [LARGE SCALE GENOMIC DNA]</scope>
    <source>
        <strain evidence="3 4">CCMP1005</strain>
    </source>
</reference>
<organism evidence="3 4">
    <name type="scientific">Thalassiosira oceanica</name>
    <name type="common">Marine diatom</name>
    <dbReference type="NCBI Taxonomy" id="159749"/>
    <lineage>
        <taxon>Eukaryota</taxon>
        <taxon>Sar</taxon>
        <taxon>Stramenopiles</taxon>
        <taxon>Ochrophyta</taxon>
        <taxon>Bacillariophyta</taxon>
        <taxon>Coscinodiscophyceae</taxon>
        <taxon>Thalassiosirophycidae</taxon>
        <taxon>Thalassiosirales</taxon>
        <taxon>Thalassiosiraceae</taxon>
        <taxon>Thalassiosira</taxon>
    </lineage>
</organism>
<keyword evidence="2" id="KW-0472">Membrane</keyword>
<feature type="transmembrane region" description="Helical" evidence="2">
    <location>
        <begin position="200"/>
        <end position="216"/>
    </location>
</feature>
<feature type="compositionally biased region" description="Polar residues" evidence="1">
    <location>
        <begin position="108"/>
        <end position="117"/>
    </location>
</feature>
<feature type="compositionally biased region" description="Basic and acidic residues" evidence="1">
    <location>
        <begin position="30"/>
        <end position="47"/>
    </location>
</feature>
<name>K0T8T8_THAOC</name>
<keyword evidence="2" id="KW-0812">Transmembrane</keyword>
<feature type="region of interest" description="Disordered" evidence="1">
    <location>
        <begin position="1"/>
        <end position="133"/>
    </location>
</feature>
<gene>
    <name evidence="3" type="ORF">THAOC_04377</name>
</gene>
<evidence type="ECO:0000256" key="1">
    <source>
        <dbReference type="SAM" id="MobiDB-lite"/>
    </source>
</evidence>
<dbReference type="AlphaFoldDB" id="K0T8T8"/>
<feature type="region of interest" description="Disordered" evidence="1">
    <location>
        <begin position="219"/>
        <end position="257"/>
    </location>
</feature>
<feature type="compositionally biased region" description="Basic and acidic residues" evidence="1">
    <location>
        <begin position="93"/>
        <end position="107"/>
    </location>
</feature>
<feature type="compositionally biased region" description="Low complexity" evidence="1">
    <location>
        <begin position="231"/>
        <end position="241"/>
    </location>
</feature>
<sequence>MNRTNDTEEEQTRPELSDDTTEPLRNQFAESERDLSRKVGGEPKEADLSVPAQARLIGLDGCDQDNAPAQSLLAYSDDNDAPIPINLMCDQDSLAKDGARKRGHELSSQHAQHSQPGESDAEDSSQQSSIPEATFVAEEPIYHAEEVFEGSLAPKVYDGVIMDEDEASNLSEALLKTSSDEEEDAKRPWYRKNCFRKPRFSLLAVIIIVIVALLVMDDDDTGPPTKPPTKTPTGAPTKAPTSLRQRNMSSKDDMKSA</sequence>
<accession>K0T8T8</accession>
<keyword evidence="2" id="KW-1133">Transmembrane helix</keyword>
<keyword evidence="4" id="KW-1185">Reference proteome</keyword>
<protein>
    <submittedName>
        <fullName evidence="3">Uncharacterized protein</fullName>
    </submittedName>
</protein>
<dbReference type="Proteomes" id="UP000266841">
    <property type="component" value="Unassembled WGS sequence"/>
</dbReference>
<evidence type="ECO:0000256" key="2">
    <source>
        <dbReference type="SAM" id="Phobius"/>
    </source>
</evidence>
<evidence type="ECO:0000313" key="4">
    <source>
        <dbReference type="Proteomes" id="UP000266841"/>
    </source>
</evidence>